<dbReference type="EMBL" id="BQFW01000013">
    <property type="protein sequence ID" value="GJJ77373.1"/>
    <property type="molecule type" value="Genomic_DNA"/>
</dbReference>
<evidence type="ECO:0000256" key="1">
    <source>
        <dbReference type="ARBA" id="ARBA00022630"/>
    </source>
</evidence>
<evidence type="ECO:0000256" key="4">
    <source>
        <dbReference type="SAM" id="Phobius"/>
    </source>
</evidence>
<accession>A0A9P3HJ49</accession>
<keyword evidence="3" id="KW-0560">Oxidoreductase</keyword>
<organism evidence="6 7">
    <name type="scientific">Entomortierella parvispora</name>
    <dbReference type="NCBI Taxonomy" id="205924"/>
    <lineage>
        <taxon>Eukaryota</taxon>
        <taxon>Fungi</taxon>
        <taxon>Fungi incertae sedis</taxon>
        <taxon>Mucoromycota</taxon>
        <taxon>Mortierellomycotina</taxon>
        <taxon>Mortierellomycetes</taxon>
        <taxon>Mortierellales</taxon>
        <taxon>Mortierellaceae</taxon>
        <taxon>Entomortierella</taxon>
    </lineage>
</organism>
<dbReference type="Pfam" id="PF01494">
    <property type="entry name" value="FAD_binding_3"/>
    <property type="match status" value="1"/>
</dbReference>
<dbReference type="GO" id="GO:0016491">
    <property type="term" value="F:oxidoreductase activity"/>
    <property type="evidence" value="ECO:0007669"/>
    <property type="project" value="UniProtKB-KW"/>
</dbReference>
<feature type="domain" description="FAD-binding" evidence="5">
    <location>
        <begin position="10"/>
        <end position="85"/>
    </location>
</feature>
<dbReference type="Proteomes" id="UP000827284">
    <property type="component" value="Unassembled WGS sequence"/>
</dbReference>
<evidence type="ECO:0000259" key="5">
    <source>
        <dbReference type="Pfam" id="PF01494"/>
    </source>
</evidence>
<dbReference type="InterPro" id="IPR051104">
    <property type="entry name" value="FAD_monoxygenase"/>
</dbReference>
<feature type="transmembrane region" description="Helical" evidence="4">
    <location>
        <begin position="12"/>
        <end position="32"/>
    </location>
</feature>
<gene>
    <name evidence="6" type="ORF">EMPS_09732</name>
</gene>
<evidence type="ECO:0000313" key="7">
    <source>
        <dbReference type="Proteomes" id="UP000827284"/>
    </source>
</evidence>
<dbReference type="InterPro" id="IPR002938">
    <property type="entry name" value="FAD-bd"/>
</dbReference>
<keyword evidence="4" id="KW-0472">Membrane</keyword>
<keyword evidence="4" id="KW-1133">Transmembrane helix</keyword>
<dbReference type="SUPFAM" id="SSF51905">
    <property type="entry name" value="FAD/NAD(P)-binding domain"/>
    <property type="match status" value="1"/>
</dbReference>
<dbReference type="Gene3D" id="3.50.50.60">
    <property type="entry name" value="FAD/NAD(P)-binding domain"/>
    <property type="match status" value="1"/>
</dbReference>
<dbReference type="Gene3D" id="3.30.9.30">
    <property type="match status" value="1"/>
</dbReference>
<dbReference type="GO" id="GO:0044550">
    <property type="term" value="P:secondary metabolite biosynthetic process"/>
    <property type="evidence" value="ECO:0007669"/>
    <property type="project" value="TreeGrafter"/>
</dbReference>
<reference evidence="6" key="1">
    <citation type="submission" date="2021-11" db="EMBL/GenBank/DDBJ databases">
        <authorList>
            <person name="Herlambang A."/>
            <person name="Guo Y."/>
            <person name="Takashima Y."/>
            <person name="Nishizawa T."/>
        </authorList>
    </citation>
    <scope>NUCLEOTIDE SEQUENCE</scope>
    <source>
        <strain evidence="6">E1425</strain>
    </source>
</reference>
<keyword evidence="1" id="KW-0285">Flavoprotein</keyword>
<evidence type="ECO:0000256" key="3">
    <source>
        <dbReference type="ARBA" id="ARBA00023002"/>
    </source>
</evidence>
<dbReference type="GO" id="GO:0071949">
    <property type="term" value="F:FAD binding"/>
    <property type="evidence" value="ECO:0007669"/>
    <property type="project" value="InterPro"/>
</dbReference>
<proteinExistence type="predicted"/>
<comment type="caution">
    <text evidence="6">The sequence shown here is derived from an EMBL/GenBank/DDBJ whole genome shotgun (WGS) entry which is preliminary data.</text>
</comment>
<evidence type="ECO:0000313" key="6">
    <source>
        <dbReference type="EMBL" id="GJJ77373.1"/>
    </source>
</evidence>
<dbReference type="PANTHER" id="PTHR46720:SF3">
    <property type="entry name" value="FAD-BINDING DOMAIN-CONTAINING PROTEIN-RELATED"/>
    <property type="match status" value="1"/>
</dbReference>
<protein>
    <recommendedName>
        <fullName evidence="5">FAD-binding domain-containing protein</fullName>
    </recommendedName>
</protein>
<keyword evidence="2" id="KW-0274">FAD</keyword>
<keyword evidence="4" id="KW-0812">Transmembrane</keyword>
<sequence>MPSAVQPKKPVIIVGAGLAGLVMAILFERMNIPYQIYERAAKVKPLGALMSLGSNILAVFEQLGIYDELIDISLPMMGMTLYKENMEKIGLYGVEGINKM</sequence>
<dbReference type="OrthoDB" id="655030at2759"/>
<name>A0A9P3HJ49_9FUNG</name>
<reference evidence="6" key="2">
    <citation type="journal article" date="2022" name="Microbiol. Resour. Announc.">
        <title>Whole-Genome Sequence of Entomortierella parvispora E1425, a Mucoromycotan Fungus Associated with Burkholderiaceae-Related Endosymbiotic Bacteria.</title>
        <authorList>
            <person name="Herlambang A."/>
            <person name="Guo Y."/>
            <person name="Takashima Y."/>
            <person name="Narisawa K."/>
            <person name="Ohta H."/>
            <person name="Nishizawa T."/>
        </authorList>
    </citation>
    <scope>NUCLEOTIDE SEQUENCE</scope>
    <source>
        <strain evidence="6">E1425</strain>
    </source>
</reference>
<dbReference type="InterPro" id="IPR036188">
    <property type="entry name" value="FAD/NAD-bd_sf"/>
</dbReference>
<dbReference type="PANTHER" id="PTHR46720">
    <property type="entry name" value="HYDROXYLASE, PUTATIVE (AFU_ORTHOLOGUE AFUA_3G01460)-RELATED"/>
    <property type="match status" value="1"/>
</dbReference>
<evidence type="ECO:0000256" key="2">
    <source>
        <dbReference type="ARBA" id="ARBA00022827"/>
    </source>
</evidence>
<keyword evidence="7" id="KW-1185">Reference proteome</keyword>
<dbReference type="AlphaFoldDB" id="A0A9P3HJ49"/>